<dbReference type="Pfam" id="PF13396">
    <property type="entry name" value="PLDc_N"/>
    <property type="match status" value="1"/>
</dbReference>
<reference evidence="8 9" key="1">
    <citation type="submission" date="2021-07" db="EMBL/GenBank/DDBJ databases">
        <title>Actinomadura sp. PM05-2 isolated from lichen.</title>
        <authorList>
            <person name="Somphong A."/>
            <person name="Phongsopitanun W."/>
            <person name="Tanasupawat S."/>
            <person name="Peongsungnone V."/>
        </authorList>
    </citation>
    <scope>NUCLEOTIDE SEQUENCE [LARGE SCALE GENOMIC DNA]</scope>
    <source>
        <strain evidence="8 9">PM05-2</strain>
    </source>
</reference>
<keyword evidence="3 6" id="KW-0812">Transmembrane</keyword>
<keyword evidence="4 6" id="KW-1133">Transmembrane helix</keyword>
<evidence type="ECO:0000256" key="4">
    <source>
        <dbReference type="ARBA" id="ARBA00022989"/>
    </source>
</evidence>
<dbReference type="InterPro" id="IPR027379">
    <property type="entry name" value="CLS_N"/>
</dbReference>
<keyword evidence="9" id="KW-1185">Reference proteome</keyword>
<evidence type="ECO:0000259" key="7">
    <source>
        <dbReference type="Pfam" id="PF13396"/>
    </source>
</evidence>
<evidence type="ECO:0000256" key="6">
    <source>
        <dbReference type="SAM" id="Phobius"/>
    </source>
</evidence>
<keyword evidence="2" id="KW-1003">Cell membrane</keyword>
<feature type="transmembrane region" description="Helical" evidence="6">
    <location>
        <begin position="53"/>
        <end position="71"/>
    </location>
</feature>
<protein>
    <recommendedName>
        <fullName evidence="7">Cardiolipin synthase N-terminal domain-containing protein</fullName>
    </recommendedName>
</protein>
<feature type="transmembrane region" description="Helical" evidence="6">
    <location>
        <begin position="20"/>
        <end position="37"/>
    </location>
</feature>
<comment type="caution">
    <text evidence="8">The sequence shown here is derived from an EMBL/GenBank/DDBJ whole genome shotgun (WGS) entry which is preliminary data.</text>
</comment>
<comment type="subcellular location">
    <subcellularLocation>
        <location evidence="1">Cell membrane</location>
        <topology evidence="1">Multi-pass membrane protein</topology>
    </subcellularLocation>
</comment>
<evidence type="ECO:0000256" key="3">
    <source>
        <dbReference type="ARBA" id="ARBA00022692"/>
    </source>
</evidence>
<dbReference type="EMBL" id="JAIBOA010000004">
    <property type="protein sequence ID" value="MBW8482188.1"/>
    <property type="molecule type" value="Genomic_DNA"/>
</dbReference>
<sequence length="75" mass="8236">MGSGKRGTRWRELPARRRAAIGAAGTVQVALLAAALLDLQRRPAERVNGPKRLWYAASFVNFVGPIAYFAVGRKR</sequence>
<dbReference type="Proteomes" id="UP000774570">
    <property type="component" value="Unassembled WGS sequence"/>
</dbReference>
<evidence type="ECO:0000256" key="5">
    <source>
        <dbReference type="ARBA" id="ARBA00023136"/>
    </source>
</evidence>
<proteinExistence type="predicted"/>
<accession>A0ABS7FP78</accession>
<keyword evidence="5 6" id="KW-0472">Membrane</keyword>
<gene>
    <name evidence="8" type="ORF">K1Y72_07405</name>
</gene>
<evidence type="ECO:0000256" key="1">
    <source>
        <dbReference type="ARBA" id="ARBA00004651"/>
    </source>
</evidence>
<organism evidence="8 9">
    <name type="scientific">Actinomadura parmotrematis</name>
    <dbReference type="NCBI Taxonomy" id="2864039"/>
    <lineage>
        <taxon>Bacteria</taxon>
        <taxon>Bacillati</taxon>
        <taxon>Actinomycetota</taxon>
        <taxon>Actinomycetes</taxon>
        <taxon>Streptosporangiales</taxon>
        <taxon>Thermomonosporaceae</taxon>
        <taxon>Actinomadura</taxon>
    </lineage>
</organism>
<evidence type="ECO:0000313" key="9">
    <source>
        <dbReference type="Proteomes" id="UP000774570"/>
    </source>
</evidence>
<evidence type="ECO:0000313" key="8">
    <source>
        <dbReference type="EMBL" id="MBW8482188.1"/>
    </source>
</evidence>
<feature type="domain" description="Cardiolipin synthase N-terminal" evidence="7">
    <location>
        <begin position="31"/>
        <end position="73"/>
    </location>
</feature>
<name>A0ABS7FP78_9ACTN</name>
<dbReference type="RefSeq" id="WP_220164580.1">
    <property type="nucleotide sequence ID" value="NZ_JAIBOA010000004.1"/>
</dbReference>
<evidence type="ECO:0000256" key="2">
    <source>
        <dbReference type="ARBA" id="ARBA00022475"/>
    </source>
</evidence>